<evidence type="ECO:0000256" key="1">
    <source>
        <dbReference type="SAM" id="Phobius"/>
    </source>
</evidence>
<feature type="transmembrane region" description="Helical" evidence="1">
    <location>
        <begin position="351"/>
        <end position="370"/>
    </location>
</feature>
<proteinExistence type="predicted"/>
<feature type="transmembrane region" description="Helical" evidence="1">
    <location>
        <begin position="683"/>
        <end position="703"/>
    </location>
</feature>
<keyword evidence="3" id="KW-1185">Reference proteome</keyword>
<dbReference type="InterPro" id="IPR050545">
    <property type="entry name" value="Mycobact_MmpL"/>
</dbReference>
<dbReference type="RefSeq" id="WP_058356068.1">
    <property type="nucleotide sequence ID" value="NZ_CABKVG010000008.1"/>
</dbReference>
<keyword evidence="1" id="KW-0812">Transmembrane</keyword>
<feature type="transmembrane region" description="Helical" evidence="1">
    <location>
        <begin position="739"/>
        <end position="757"/>
    </location>
</feature>
<evidence type="ECO:0000313" key="3">
    <source>
        <dbReference type="Proteomes" id="UP000832011"/>
    </source>
</evidence>
<feature type="transmembrane region" description="Helical" evidence="1">
    <location>
        <begin position="636"/>
        <end position="653"/>
    </location>
</feature>
<feature type="transmembrane region" description="Helical" evidence="1">
    <location>
        <begin position="309"/>
        <end position="330"/>
    </location>
</feature>
<name>A0ABY4E2P2_9NEIS</name>
<dbReference type="PANTHER" id="PTHR33406:SF13">
    <property type="entry name" value="MEMBRANE PROTEIN YDFJ"/>
    <property type="match status" value="1"/>
</dbReference>
<feature type="transmembrane region" description="Helical" evidence="1">
    <location>
        <begin position="376"/>
        <end position="398"/>
    </location>
</feature>
<feature type="transmembrane region" description="Helical" evidence="1">
    <location>
        <begin position="425"/>
        <end position="445"/>
    </location>
</feature>
<keyword evidence="1" id="KW-0472">Membrane</keyword>
<accession>A0ABY4E2P2</accession>
<dbReference type="Gene3D" id="1.20.1640.10">
    <property type="entry name" value="Multidrug efflux transporter AcrB transmembrane domain"/>
    <property type="match status" value="2"/>
</dbReference>
<dbReference type="Proteomes" id="UP000832011">
    <property type="component" value="Chromosome"/>
</dbReference>
<feature type="transmembrane region" description="Helical" evidence="1">
    <location>
        <begin position="715"/>
        <end position="733"/>
    </location>
</feature>
<dbReference type="EMBL" id="CP091511">
    <property type="protein sequence ID" value="UOO90031.1"/>
    <property type="molecule type" value="Genomic_DNA"/>
</dbReference>
<protein>
    <submittedName>
        <fullName evidence="2">Uncharacterized protein</fullName>
    </submittedName>
</protein>
<keyword evidence="1" id="KW-1133">Transmembrane helix</keyword>
<organism evidence="2 3">
    <name type="scientific">Vitreoscilla massiliensis</name>
    <dbReference type="NCBI Taxonomy" id="1689272"/>
    <lineage>
        <taxon>Bacteria</taxon>
        <taxon>Pseudomonadati</taxon>
        <taxon>Pseudomonadota</taxon>
        <taxon>Betaproteobacteria</taxon>
        <taxon>Neisseriales</taxon>
        <taxon>Neisseriaceae</taxon>
        <taxon>Vitreoscilla</taxon>
    </lineage>
</organism>
<dbReference type="SUPFAM" id="SSF82866">
    <property type="entry name" value="Multidrug efflux transporter AcrB transmembrane domain"/>
    <property type="match status" value="2"/>
</dbReference>
<evidence type="ECO:0000313" key="2">
    <source>
        <dbReference type="EMBL" id="UOO90031.1"/>
    </source>
</evidence>
<feature type="transmembrane region" description="Helical" evidence="1">
    <location>
        <begin position="256"/>
        <end position="275"/>
    </location>
</feature>
<feature type="transmembrane region" description="Helical" evidence="1">
    <location>
        <begin position="660"/>
        <end position="677"/>
    </location>
</feature>
<gene>
    <name evidence="2" type="ORF">LVJ82_03310</name>
</gene>
<sequence>MPYSNWHNKAAVAWAAVLLLAAIALASMWWQGKLHIQSDIFRLLPQQQQQAEVSAAKAHMNQWLNRQLFVMVSAPSEAELQRSSAAIAQRFAASPLWQAPQATIDTQALGKTLFAHKAGLLSADDVALLKQQQYDALSDAALLQLASPAMPISDALLEQDPLLLFPRYVLGLQATSDSDIQLQDGYPSRELNGRYYRLLSVPLPQSPFNIDYQQQTAPWLAQLQQDYPSDSAQTAVHMTGTLLYASAGTDSARSEVSTIGVGSTLGIILLVWFGFKSFRPLFTEFAAVSSGCMMAMLVTHTLFGEVHLMTTVFGASLIGASVDFSFYYLFMQTHQRERSGWQVMHSMLPDLFIGLLTTLAAYVCLLLTPFPGLRQIAVFSMTGLSAAWLTSMLMLPYLKALDTRRAQHHLHFLARGREHFLAHRSWRIAVVVISVLFAALLLPRLHSNDDVHSLQAANAHWQQQEQQIRTVFGQQHSTQFFVVSGTDEAATAANESALLTRLQALQTDGHIGQIQALGLALPSIAVQEQQRQLLQNIPTEVLTRYAEQVGIPTDKVLAWQQNLPKQALLSPQDLQQHPAYLLRVNDHTRLVLVQNIRDSAAMSALAHSMPHTFWVQPAQDLSQLFQTYRLESTGRLLWGLAALALLLACVYGWRSVFGLIAPVSLALLSTFALQAAFGVEVNIFSIMAAFLVLGIGVDYAIFYRHTAKRTPVVSYALFLCMLASILGFGLLALSHTQAIRVFGLTVLLGVVFSYFYANILTLPAATADAKDEPHE</sequence>
<dbReference type="PANTHER" id="PTHR33406">
    <property type="entry name" value="MEMBRANE PROTEIN MJ1562-RELATED"/>
    <property type="match status" value="1"/>
</dbReference>
<reference evidence="2 3" key="1">
    <citation type="journal article" date="2022" name="Res Sq">
        <title>Evolution of multicellular longitudinally dividing oral cavity symbionts (Neisseriaceae).</title>
        <authorList>
            <person name="Nyongesa S."/>
            <person name="Weber P."/>
            <person name="Bernet E."/>
            <person name="Pullido F."/>
            <person name="Nieckarz M."/>
            <person name="Delaby M."/>
            <person name="Nieves C."/>
            <person name="Viehboeck T."/>
            <person name="Krause N."/>
            <person name="Rivera-Millot A."/>
            <person name="Nakamura A."/>
            <person name="Vischer N."/>
            <person name="VanNieuwenhze M."/>
            <person name="Brun Y."/>
            <person name="Cava F."/>
            <person name="Bulgheresi S."/>
            <person name="Veyrier F."/>
        </authorList>
    </citation>
    <scope>NUCLEOTIDE SEQUENCE [LARGE SCALE GENOMIC DNA]</scope>
    <source>
        <strain evidence="2 3">SN4</strain>
    </source>
</reference>